<protein>
    <submittedName>
        <fullName evidence="1">Uncharacterized protein</fullName>
    </submittedName>
</protein>
<sequence length="192" mass="20904">MVFASRLAPTGARRCSVGAGLPARRVSGSCGAWSSPAGWLLQGMRWCSVGAGLPARRVPASCGVWSSPAGWLLQEGGGVVFCRSWPASEEGVRELRGSGLRQQAGSYRREMWCSVGAGLPARRLPASCGAWSSPAGWLLQGVRRSRFGFRCAPLPRFRTPRCRKARGWRRCPLRSCPPGHGRWGRRRRSCLP</sequence>
<dbReference type="STRING" id="650891.SAMN05216203_1626"/>
<organism evidence="1 2">
    <name type="scientific">Marinobacter daqiaonensis</name>
    <dbReference type="NCBI Taxonomy" id="650891"/>
    <lineage>
        <taxon>Bacteria</taxon>
        <taxon>Pseudomonadati</taxon>
        <taxon>Pseudomonadota</taxon>
        <taxon>Gammaproteobacteria</taxon>
        <taxon>Pseudomonadales</taxon>
        <taxon>Marinobacteraceae</taxon>
        <taxon>Marinobacter</taxon>
    </lineage>
</organism>
<name>A0A1I6HX76_9GAMM</name>
<dbReference type="AlphaFoldDB" id="A0A1I6HX76"/>
<accession>A0A1I6HX76</accession>
<dbReference type="EMBL" id="FOYW01000001">
    <property type="protein sequence ID" value="SFR59019.1"/>
    <property type="molecule type" value="Genomic_DNA"/>
</dbReference>
<proteinExistence type="predicted"/>
<reference evidence="1 2" key="1">
    <citation type="submission" date="2016-10" db="EMBL/GenBank/DDBJ databases">
        <authorList>
            <person name="de Groot N.N."/>
        </authorList>
    </citation>
    <scope>NUCLEOTIDE SEQUENCE [LARGE SCALE GENOMIC DNA]</scope>
    <source>
        <strain evidence="1 2">CGMCC 1.9167</strain>
    </source>
</reference>
<keyword evidence="2" id="KW-1185">Reference proteome</keyword>
<dbReference type="Proteomes" id="UP000198644">
    <property type="component" value="Unassembled WGS sequence"/>
</dbReference>
<evidence type="ECO:0000313" key="2">
    <source>
        <dbReference type="Proteomes" id="UP000198644"/>
    </source>
</evidence>
<gene>
    <name evidence="1" type="ORF">SAMN05216203_1626</name>
</gene>
<evidence type="ECO:0000313" key="1">
    <source>
        <dbReference type="EMBL" id="SFR59019.1"/>
    </source>
</evidence>